<dbReference type="InterPro" id="IPR005123">
    <property type="entry name" value="Oxoglu/Fe-dep_dioxygenase_dom"/>
</dbReference>
<evidence type="ECO:0000313" key="6">
    <source>
        <dbReference type="Proteomes" id="UP000322667"/>
    </source>
</evidence>
<dbReference type="AlphaFoldDB" id="A0A5D2P8L7"/>
<keyword evidence="3" id="KW-0560">Oxidoreductase</keyword>
<accession>A0A5D2P8L7</accession>
<evidence type="ECO:0000256" key="1">
    <source>
        <dbReference type="ARBA" id="ARBA00022723"/>
    </source>
</evidence>
<dbReference type="InterPro" id="IPR027443">
    <property type="entry name" value="IPNS-like_sf"/>
</dbReference>
<name>A0A5D2P8L7_GOSTO</name>
<comment type="similarity">
    <text evidence="3">Belongs to the iron/ascorbate-dependent oxidoreductase family.</text>
</comment>
<sequence>MNNESYPPLFNQQSHQTQIIDIDEPIQDLEDLDLIPIIDLQCLSLDKLEEACKDWGLFRLVNHGIPSKLMTQIQDQAKNLFSLSFEHKQAILSSPLSYFWGTTARTISGAALRSPKTISWVEVINFPLVGLSESRFEDSLKMYKIYGLFIHFYGRVRSLMDEYGRHQARLARTIYESMAKNLGLDSRLSKSYLSESTGFIRVNRCPRIPKGNQAWGVGVHTDSTLLSILNQDQLGGLEVFKENKWILVKPIADSLIVNLGDMIQTISNDLYTSAKHRVKVKKQEDRITINYFVFPQFDCTLQSPK</sequence>
<dbReference type="GO" id="GO:0016491">
    <property type="term" value="F:oxidoreductase activity"/>
    <property type="evidence" value="ECO:0007669"/>
    <property type="project" value="UniProtKB-KW"/>
</dbReference>
<dbReference type="InterPro" id="IPR044861">
    <property type="entry name" value="IPNS-like_FE2OG_OXY"/>
</dbReference>
<dbReference type="InterPro" id="IPR026992">
    <property type="entry name" value="DIOX_N"/>
</dbReference>
<dbReference type="Pfam" id="PF14226">
    <property type="entry name" value="DIOX_N"/>
    <property type="match status" value="1"/>
</dbReference>
<organism evidence="5 6">
    <name type="scientific">Gossypium tomentosum</name>
    <name type="common">Hawaiian cotton</name>
    <name type="synonym">Gossypium sandvicense</name>
    <dbReference type="NCBI Taxonomy" id="34277"/>
    <lineage>
        <taxon>Eukaryota</taxon>
        <taxon>Viridiplantae</taxon>
        <taxon>Streptophyta</taxon>
        <taxon>Embryophyta</taxon>
        <taxon>Tracheophyta</taxon>
        <taxon>Spermatophyta</taxon>
        <taxon>Magnoliopsida</taxon>
        <taxon>eudicotyledons</taxon>
        <taxon>Gunneridae</taxon>
        <taxon>Pentapetalae</taxon>
        <taxon>rosids</taxon>
        <taxon>malvids</taxon>
        <taxon>Malvales</taxon>
        <taxon>Malvaceae</taxon>
        <taxon>Malvoideae</taxon>
        <taxon>Gossypium</taxon>
    </lineage>
</organism>
<dbReference type="Pfam" id="PF03171">
    <property type="entry name" value="2OG-FeII_Oxy"/>
    <property type="match status" value="1"/>
</dbReference>
<keyword evidence="6" id="KW-1185">Reference proteome</keyword>
<keyword evidence="2 3" id="KW-0408">Iron</keyword>
<evidence type="ECO:0000256" key="2">
    <source>
        <dbReference type="ARBA" id="ARBA00023004"/>
    </source>
</evidence>
<dbReference type="GO" id="GO:0046872">
    <property type="term" value="F:metal ion binding"/>
    <property type="evidence" value="ECO:0007669"/>
    <property type="project" value="UniProtKB-KW"/>
</dbReference>
<protein>
    <recommendedName>
        <fullName evidence="4">Fe2OG dioxygenase domain-containing protein</fullName>
    </recommendedName>
</protein>
<evidence type="ECO:0000259" key="4">
    <source>
        <dbReference type="PROSITE" id="PS51471"/>
    </source>
</evidence>
<dbReference type="InterPro" id="IPR050231">
    <property type="entry name" value="Iron_ascorbate_oxido_reductase"/>
</dbReference>
<dbReference type="PROSITE" id="PS51471">
    <property type="entry name" value="FE2OG_OXY"/>
    <property type="match status" value="1"/>
</dbReference>
<feature type="domain" description="Fe2OG dioxygenase" evidence="4">
    <location>
        <begin position="193"/>
        <end position="295"/>
    </location>
</feature>
<evidence type="ECO:0000313" key="5">
    <source>
        <dbReference type="EMBL" id="TYI12711.1"/>
    </source>
</evidence>
<keyword evidence="1 3" id="KW-0479">Metal-binding</keyword>
<dbReference type="Gene3D" id="2.60.120.330">
    <property type="entry name" value="B-lactam Antibiotic, Isopenicillin N Synthase, Chain"/>
    <property type="match status" value="1"/>
</dbReference>
<proteinExistence type="inferred from homology"/>
<dbReference type="Proteomes" id="UP000322667">
    <property type="component" value="Chromosome A08"/>
</dbReference>
<dbReference type="SUPFAM" id="SSF51197">
    <property type="entry name" value="Clavaminate synthase-like"/>
    <property type="match status" value="1"/>
</dbReference>
<dbReference type="PRINTS" id="PR00682">
    <property type="entry name" value="IPNSYNTHASE"/>
</dbReference>
<evidence type="ECO:0000256" key="3">
    <source>
        <dbReference type="RuleBase" id="RU003682"/>
    </source>
</evidence>
<gene>
    <name evidence="5" type="ORF">ES332_A08G006800v1</name>
</gene>
<reference evidence="5 6" key="1">
    <citation type="submission" date="2019-07" db="EMBL/GenBank/DDBJ databases">
        <title>WGS assembly of Gossypium tomentosum.</title>
        <authorList>
            <person name="Chen Z.J."/>
            <person name="Sreedasyam A."/>
            <person name="Ando A."/>
            <person name="Song Q."/>
            <person name="De L."/>
            <person name="Hulse-Kemp A."/>
            <person name="Ding M."/>
            <person name="Ye W."/>
            <person name="Kirkbride R."/>
            <person name="Jenkins J."/>
            <person name="Plott C."/>
            <person name="Lovell J."/>
            <person name="Lin Y.-M."/>
            <person name="Vaughn R."/>
            <person name="Liu B."/>
            <person name="Li W."/>
            <person name="Simpson S."/>
            <person name="Scheffler B."/>
            <person name="Saski C."/>
            <person name="Grover C."/>
            <person name="Hu G."/>
            <person name="Conover J."/>
            <person name="Carlson J."/>
            <person name="Shu S."/>
            <person name="Boston L."/>
            <person name="Williams M."/>
            <person name="Peterson D."/>
            <person name="Mcgee K."/>
            <person name="Jones D."/>
            <person name="Wendel J."/>
            <person name="Stelly D."/>
            <person name="Grimwood J."/>
            <person name="Schmutz J."/>
        </authorList>
    </citation>
    <scope>NUCLEOTIDE SEQUENCE [LARGE SCALE GENOMIC DNA]</scope>
    <source>
        <strain evidence="5">7179.01</strain>
    </source>
</reference>
<dbReference type="EMBL" id="CM017617">
    <property type="protein sequence ID" value="TYI12711.1"/>
    <property type="molecule type" value="Genomic_DNA"/>
</dbReference>
<dbReference type="PANTHER" id="PTHR47990">
    <property type="entry name" value="2-OXOGLUTARATE (2OG) AND FE(II)-DEPENDENT OXYGENASE SUPERFAMILY PROTEIN-RELATED"/>
    <property type="match status" value="1"/>
</dbReference>